<comment type="similarity">
    <text evidence="4 18">Belongs to the SepSecS family.</text>
</comment>
<evidence type="ECO:0000256" key="3">
    <source>
        <dbReference type="ARBA" id="ARBA00004822"/>
    </source>
</evidence>
<comment type="subcellular location">
    <subcellularLocation>
        <location evidence="18">Cytoplasm</location>
    </subcellularLocation>
</comment>
<comment type="function">
    <text evidence="2 18">Converts O-phosphoseryl-tRNA(Sec) to selenocysteinyl-tRNA(Sec) required for selenoprotein biosynthesis.</text>
</comment>
<evidence type="ECO:0000313" key="19">
    <source>
        <dbReference type="Proteomes" id="UP000695000"/>
    </source>
</evidence>
<comment type="cofactor">
    <cofactor evidence="1 18">
        <name>pyridoxal 5'-phosphate</name>
        <dbReference type="ChEBI" id="CHEBI:597326"/>
    </cofactor>
</comment>
<evidence type="ECO:0000256" key="15">
    <source>
        <dbReference type="ARBA" id="ARBA00032048"/>
    </source>
</evidence>
<dbReference type="GO" id="GO:0016740">
    <property type="term" value="F:transferase activity"/>
    <property type="evidence" value="ECO:0007669"/>
    <property type="project" value="UniProtKB-KW"/>
</dbReference>
<dbReference type="Proteomes" id="UP000695000">
    <property type="component" value="Unplaced"/>
</dbReference>
<keyword evidence="7 18" id="KW-0820">tRNA-binding</keyword>
<evidence type="ECO:0000256" key="2">
    <source>
        <dbReference type="ARBA" id="ARBA00002552"/>
    </source>
</evidence>
<sequence length="459" mass="50739">MNEKCMELAAQLVPKTFVKVAKDASHSREKQIENLLIHKKIPEEGWDDISIELLLSQLALMDSNNFMGNCGLGEREARVASSLVARRHYNFGHGIGRSGDLNEPQPKAAGSSLMYKLTNRFLEDLFKLMGIQSTVRCILVPLATGMSLVLSMMALKSSRPGADVVIWSRIDQKSCFKSISSAGCRAIVVDTKRNGDQLETDVEGILKKIKEVGANKVLCVMTTTACFAPRACDNIEEVAKLCKQFDVPHLINNAYGLQDKSVMCRIQKAQRVGRVDLLVQSTDKNLMVPVGGAIIASFDEDLLQTVSKCYPGRASGSPIMDVFITLLHLGKSGYLKLVEERVEKFKLLSEKLREIAAGIGERLLESPQNPISMAMSMSKLPADELRSYGAKLYIRSVSGTRVIDLMEHKIICGQEFKSWGSSTNDYDVPYMTAAAAIGVTDDDIDLFMKRMKKIFGKNQ</sequence>
<dbReference type="PANTHER" id="PTHR12944">
    <property type="entry name" value="SOLUBLE LIVER ANTIGEN/LIVER PANCREAS ANTIGEN"/>
    <property type="match status" value="1"/>
</dbReference>
<dbReference type="PIRSF" id="PIRSF017689">
    <property type="entry name" value="SepSecS"/>
    <property type="match status" value="1"/>
</dbReference>
<evidence type="ECO:0000256" key="18">
    <source>
        <dbReference type="PIRNR" id="PIRNR017689"/>
    </source>
</evidence>
<dbReference type="EC" id="2.9.1.2" evidence="5 18"/>
<dbReference type="RefSeq" id="XP_017781063.1">
    <property type="nucleotide sequence ID" value="XM_017925574.1"/>
</dbReference>
<dbReference type="Gene3D" id="3.40.640.10">
    <property type="entry name" value="Type I PLP-dependent aspartate aminotransferase-like (Major domain)"/>
    <property type="match status" value="1"/>
</dbReference>
<dbReference type="NCBIfam" id="TIGR03531">
    <property type="entry name" value="selenium_SpcS"/>
    <property type="match status" value="1"/>
</dbReference>
<evidence type="ECO:0000256" key="12">
    <source>
        <dbReference type="ARBA" id="ARBA00023266"/>
    </source>
</evidence>
<dbReference type="SUPFAM" id="SSF53383">
    <property type="entry name" value="PLP-dependent transferases"/>
    <property type="match status" value="1"/>
</dbReference>
<evidence type="ECO:0000256" key="10">
    <source>
        <dbReference type="ARBA" id="ARBA00022898"/>
    </source>
</evidence>
<dbReference type="Pfam" id="PF05889">
    <property type="entry name" value="SepSecS"/>
    <property type="match status" value="1"/>
</dbReference>
<evidence type="ECO:0000256" key="13">
    <source>
        <dbReference type="ARBA" id="ARBA00026053"/>
    </source>
</evidence>
<comment type="subunit">
    <text evidence="13">Homotetramer formed by a catalytic dimer and a non-catalytic dimer serving as a binding platform that orients tRNASec for catalysis. Each tetramer binds the CCA ends of two tRNAs which point to the active sites of the catalytic dimer.</text>
</comment>
<protein>
    <recommendedName>
        <fullName evidence="6 18">O-phosphoseryl-tRNA(Sec) selenium transferase</fullName>
        <ecNumber evidence="5 18">2.9.1.2</ecNumber>
    </recommendedName>
    <alternativeName>
        <fullName evidence="14 18">Selenocysteine synthase</fullName>
    </alternativeName>
    <alternativeName>
        <fullName evidence="15 18">Selenocysteinyl-tRNA(Sec) synthase</fullName>
    </alternativeName>
    <alternativeName>
        <fullName evidence="16 18">Sep-tRNA:Sec-tRNA synthase</fullName>
    </alternativeName>
</protein>
<keyword evidence="9 18" id="KW-0694">RNA-binding</keyword>
<gene>
    <name evidence="20" type="primary">LOC108565896</name>
</gene>
<evidence type="ECO:0000256" key="4">
    <source>
        <dbReference type="ARBA" id="ARBA00007037"/>
    </source>
</evidence>
<dbReference type="PANTHER" id="PTHR12944:SF2">
    <property type="entry name" value="O-PHOSPHOSERYL-TRNA(SEC) SELENIUM TRANSFERASE"/>
    <property type="match status" value="1"/>
</dbReference>
<accession>A0ABM1N2L3</accession>
<evidence type="ECO:0000256" key="6">
    <source>
        <dbReference type="ARBA" id="ARBA00021963"/>
    </source>
</evidence>
<keyword evidence="19" id="KW-1185">Reference proteome</keyword>
<dbReference type="GeneID" id="108565896"/>
<reference evidence="20" key="1">
    <citation type="submission" date="2025-08" db="UniProtKB">
        <authorList>
            <consortium name="RefSeq"/>
        </authorList>
    </citation>
    <scope>IDENTIFICATION</scope>
    <source>
        <tissue evidence="20">Whole Larva</tissue>
    </source>
</reference>
<evidence type="ECO:0000313" key="20">
    <source>
        <dbReference type="RefSeq" id="XP_017781063.1"/>
    </source>
</evidence>
<comment type="catalytic activity">
    <reaction evidence="17 18">
        <text>O-phospho-L-seryl-tRNA(Sec) + selenophosphate + H2O = L-selenocysteinyl-tRNA(Sec) + 2 phosphate</text>
        <dbReference type="Rhea" id="RHEA:25041"/>
        <dbReference type="Rhea" id="RHEA-COMP:9743"/>
        <dbReference type="Rhea" id="RHEA-COMP:9947"/>
        <dbReference type="ChEBI" id="CHEBI:15377"/>
        <dbReference type="ChEBI" id="CHEBI:16144"/>
        <dbReference type="ChEBI" id="CHEBI:43474"/>
        <dbReference type="ChEBI" id="CHEBI:78551"/>
        <dbReference type="ChEBI" id="CHEBI:78573"/>
        <dbReference type="EC" id="2.9.1.2"/>
    </reaction>
</comment>
<dbReference type="InterPro" id="IPR015421">
    <property type="entry name" value="PyrdxlP-dep_Trfase_major"/>
</dbReference>
<proteinExistence type="inferred from homology"/>
<evidence type="ECO:0000256" key="7">
    <source>
        <dbReference type="ARBA" id="ARBA00022555"/>
    </source>
</evidence>
<comment type="pathway">
    <text evidence="3 18">Aminoacyl-tRNA biosynthesis; selenocysteinyl-tRNA(Sec) biosynthesis; selenocysteinyl-tRNA(Sec) from L-seryl-tRNA(Sec) (archaeal/eukaryal route): step 2/2.</text>
</comment>
<dbReference type="InterPro" id="IPR008829">
    <property type="entry name" value="SepSecS/SepCysS"/>
</dbReference>
<evidence type="ECO:0000256" key="11">
    <source>
        <dbReference type="ARBA" id="ARBA00022917"/>
    </source>
</evidence>
<evidence type="ECO:0000256" key="17">
    <source>
        <dbReference type="ARBA" id="ARBA00048808"/>
    </source>
</evidence>
<evidence type="ECO:0000256" key="1">
    <source>
        <dbReference type="ARBA" id="ARBA00001933"/>
    </source>
</evidence>
<evidence type="ECO:0000256" key="16">
    <source>
        <dbReference type="ARBA" id="ARBA00032693"/>
    </source>
</evidence>
<evidence type="ECO:0000256" key="5">
    <source>
        <dbReference type="ARBA" id="ARBA00012464"/>
    </source>
</evidence>
<evidence type="ECO:0000256" key="9">
    <source>
        <dbReference type="ARBA" id="ARBA00022884"/>
    </source>
</evidence>
<evidence type="ECO:0000256" key="14">
    <source>
        <dbReference type="ARBA" id="ARBA00030669"/>
    </source>
</evidence>
<keyword evidence="11 18" id="KW-0648">Protein biosynthesis</keyword>
<keyword evidence="8 18" id="KW-0808">Transferase</keyword>
<dbReference type="InterPro" id="IPR019872">
    <property type="entry name" value="Sec-tRNA_Se_transferase"/>
</dbReference>
<dbReference type="InterPro" id="IPR015424">
    <property type="entry name" value="PyrdxlP-dep_Trfase"/>
</dbReference>
<keyword evidence="12 18" id="KW-0711">Selenium</keyword>
<evidence type="ECO:0000256" key="8">
    <source>
        <dbReference type="ARBA" id="ARBA00022679"/>
    </source>
</evidence>
<name>A0ABM1N2L3_NICVS</name>
<keyword evidence="10 18" id="KW-0663">Pyridoxal phosphate</keyword>
<keyword evidence="18" id="KW-0963">Cytoplasm</keyword>
<organism evidence="19 20">
    <name type="scientific">Nicrophorus vespilloides</name>
    <name type="common">Boreal carrion beetle</name>
    <dbReference type="NCBI Taxonomy" id="110193"/>
    <lineage>
        <taxon>Eukaryota</taxon>
        <taxon>Metazoa</taxon>
        <taxon>Ecdysozoa</taxon>
        <taxon>Arthropoda</taxon>
        <taxon>Hexapoda</taxon>
        <taxon>Insecta</taxon>
        <taxon>Pterygota</taxon>
        <taxon>Neoptera</taxon>
        <taxon>Endopterygota</taxon>
        <taxon>Coleoptera</taxon>
        <taxon>Polyphaga</taxon>
        <taxon>Staphyliniformia</taxon>
        <taxon>Silphidae</taxon>
        <taxon>Nicrophorinae</taxon>
        <taxon>Nicrophorus</taxon>
    </lineage>
</organism>